<dbReference type="Proteomes" id="UP000828048">
    <property type="component" value="Chromosome 5"/>
</dbReference>
<evidence type="ECO:0000313" key="2">
    <source>
        <dbReference type="Proteomes" id="UP000828048"/>
    </source>
</evidence>
<accession>A0ACB7Y329</accession>
<organism evidence="1 2">
    <name type="scientific">Vaccinium darrowii</name>
    <dbReference type="NCBI Taxonomy" id="229202"/>
    <lineage>
        <taxon>Eukaryota</taxon>
        <taxon>Viridiplantae</taxon>
        <taxon>Streptophyta</taxon>
        <taxon>Embryophyta</taxon>
        <taxon>Tracheophyta</taxon>
        <taxon>Spermatophyta</taxon>
        <taxon>Magnoliopsida</taxon>
        <taxon>eudicotyledons</taxon>
        <taxon>Gunneridae</taxon>
        <taxon>Pentapetalae</taxon>
        <taxon>asterids</taxon>
        <taxon>Ericales</taxon>
        <taxon>Ericaceae</taxon>
        <taxon>Vaccinioideae</taxon>
        <taxon>Vaccinieae</taxon>
        <taxon>Vaccinium</taxon>
    </lineage>
</organism>
<dbReference type="EMBL" id="CM037155">
    <property type="protein sequence ID" value="KAH7847887.1"/>
    <property type="molecule type" value="Genomic_DNA"/>
</dbReference>
<keyword evidence="2" id="KW-1185">Reference proteome</keyword>
<comment type="caution">
    <text evidence="1">The sequence shown here is derived from an EMBL/GenBank/DDBJ whole genome shotgun (WGS) entry which is preliminary data.</text>
</comment>
<gene>
    <name evidence="1" type="ORF">Vadar_031311</name>
</gene>
<sequence>MVNILPFFMGHRGSPGQEGVSQMGLGMAIAASMVVLTRFQQFLLNHLHGYLERFIRKLFKSMDPNVQIRFTEDSTDGSGPRNYEAYAAVETYLSAKCSGQAPSLKANSVRDIGNPVLCVDVGEGVSDEFNGVKVWWSLVEEEEKGNAYRGARKTRYYALKFPKRYRETVVGEYLRHVMEEGKAVVAMNRQLKLYSNTSSDDGDYWNYIMDFNHPAKFETLAMEKERKQDIIDDLIRFSTGREYYRRIGKPWKRGYLLHGPPGTGKSTMIAAMANLLSYDIYDLELTAVRSNAALKRLMNRIPCNSILVIEDIDCSSEITNQREKNNQGDEGARKKREKVTLSGLLNCIDGLFSANDGGRLIVFTTNHVGVLDLALLRTGRMDKHIEMSYCGFEAFRILAKNYLGIEEHELFGRIEELLKESSITPADVGENLIAGSGKGEDCGEDCLNKLIQVLEKKQREEEVNKLSIQALVKKPRDGDGDGDEVEAEEGENEECK</sequence>
<reference evidence="1 2" key="1">
    <citation type="journal article" date="2021" name="Hortic Res">
        <title>High-quality reference genome and annotation aids understanding of berry development for evergreen blueberry (Vaccinium darrowii).</title>
        <authorList>
            <person name="Yu J."/>
            <person name="Hulse-Kemp A.M."/>
            <person name="Babiker E."/>
            <person name="Staton M."/>
        </authorList>
    </citation>
    <scope>NUCLEOTIDE SEQUENCE [LARGE SCALE GENOMIC DNA]</scope>
    <source>
        <strain evidence="2">cv. NJ 8807/NJ 8810</strain>
        <tissue evidence="1">Young leaf</tissue>
    </source>
</reference>
<evidence type="ECO:0000313" key="1">
    <source>
        <dbReference type="EMBL" id="KAH7847887.1"/>
    </source>
</evidence>
<name>A0ACB7Y329_9ERIC</name>
<proteinExistence type="predicted"/>
<protein>
    <submittedName>
        <fullName evidence="1">Uncharacterized protein</fullName>
    </submittedName>
</protein>